<dbReference type="GO" id="GO:0016020">
    <property type="term" value="C:membrane"/>
    <property type="evidence" value="ECO:0007669"/>
    <property type="project" value="UniProtKB-SubCell"/>
</dbReference>
<evidence type="ECO:0000313" key="7">
    <source>
        <dbReference type="EMBL" id="ADU44848.1"/>
    </source>
</evidence>
<evidence type="ECO:0000256" key="4">
    <source>
        <dbReference type="ARBA" id="ARBA00022989"/>
    </source>
</evidence>
<dbReference type="STRING" id="652103.Rpdx1_3274"/>
<sequence>MTDDREEGEGARRLAAMRLRPEPPRVMRLSRKVLAGGTGVGLAVVLGAALWALQGERSRKVSPEELHTTDHHNVADGIAGLPRDYAGVPRQAPQLGPPLPGDLGRPILNAQGAKSAPPLLADTEQQHRDQEIEAARVSRLFVLTNAREQPRPAPPAPVSENAIALPAQSAAASQPSVDHGFDQNGQDRKLAFVNAAVDRRTISPDRIAAPASSYVVQAGAIISASLITGIRSDLPGQITAQVTENVYDTPSGRWLLIPQGARLIGAYDSQVAFGQSRVLLVWTRLIMPNGRSIVLERQQGADAAGYSGLEDEVDHHWGRLLGAALLSTFLSVGSELGSNSTSSGNNSDLIQALRRGASDGASQTGQQLVRRNLNIQPTLTIRPGFPVRVIVNRDLVLEPYKG</sequence>
<accession>E6VPI8</accession>
<evidence type="ECO:0000313" key="8">
    <source>
        <dbReference type="Proteomes" id="UP000001402"/>
    </source>
</evidence>
<dbReference type="Proteomes" id="UP000001402">
    <property type="component" value="Chromosome"/>
</dbReference>
<dbReference type="KEGG" id="rpx:Rpdx1_3274"/>
<evidence type="ECO:0000256" key="6">
    <source>
        <dbReference type="SAM" id="Phobius"/>
    </source>
</evidence>
<dbReference type="InterPro" id="IPR042217">
    <property type="entry name" value="T4SS_VirB10/TrbI"/>
</dbReference>
<comment type="similarity">
    <text evidence="2">Belongs to the TrbI/VirB10 family.</text>
</comment>
<dbReference type="Pfam" id="PF03743">
    <property type="entry name" value="TrbI"/>
    <property type="match status" value="1"/>
</dbReference>
<name>E6VPI8_RHOPX</name>
<proteinExistence type="inferred from homology"/>
<reference evidence="7" key="1">
    <citation type="submission" date="2010-12" db="EMBL/GenBank/DDBJ databases">
        <title>Complete sequence of Rhodopseudomonas palustris DX-1.</title>
        <authorList>
            <consortium name="US DOE Joint Genome Institute"/>
            <person name="Lucas S."/>
            <person name="Copeland A."/>
            <person name="Lapidus A."/>
            <person name="Cheng J.-F."/>
            <person name="Goodwin L."/>
            <person name="Pitluck S."/>
            <person name="Misra M."/>
            <person name="Chertkov O."/>
            <person name="Detter J.C."/>
            <person name="Han C."/>
            <person name="Tapia R."/>
            <person name="Land M."/>
            <person name="Hauser L."/>
            <person name="Kyrpides N."/>
            <person name="Ivanova N."/>
            <person name="Ovchinnikova G."/>
            <person name="Logan B."/>
            <person name="Oda Y."/>
            <person name="Harwood C."/>
            <person name="Woyke T."/>
        </authorList>
    </citation>
    <scope>NUCLEOTIDE SEQUENCE [LARGE SCALE GENOMIC DNA]</scope>
    <source>
        <strain evidence="7">DX-1</strain>
    </source>
</reference>
<protein>
    <submittedName>
        <fullName evidence="7">Conjugation TrbI family protein</fullName>
    </submittedName>
</protein>
<evidence type="ECO:0000256" key="5">
    <source>
        <dbReference type="ARBA" id="ARBA00023136"/>
    </source>
</evidence>
<keyword evidence="3 6" id="KW-0812">Transmembrane</keyword>
<evidence type="ECO:0000256" key="1">
    <source>
        <dbReference type="ARBA" id="ARBA00004167"/>
    </source>
</evidence>
<dbReference type="CDD" id="cd16429">
    <property type="entry name" value="VirB10"/>
    <property type="match status" value="1"/>
</dbReference>
<dbReference type="AlphaFoldDB" id="E6VPI8"/>
<dbReference type="Gene3D" id="2.40.128.260">
    <property type="entry name" value="Type IV secretion system, VirB10/TraB/TrbI"/>
    <property type="match status" value="1"/>
</dbReference>
<dbReference type="InterPro" id="IPR005498">
    <property type="entry name" value="T4SS_VirB10/TraB/TrbI"/>
</dbReference>
<keyword evidence="4 6" id="KW-1133">Transmembrane helix</keyword>
<organism evidence="7 8">
    <name type="scientific">Rhodopseudomonas palustris (strain DX-1)</name>
    <dbReference type="NCBI Taxonomy" id="652103"/>
    <lineage>
        <taxon>Bacteria</taxon>
        <taxon>Pseudomonadati</taxon>
        <taxon>Pseudomonadota</taxon>
        <taxon>Alphaproteobacteria</taxon>
        <taxon>Hyphomicrobiales</taxon>
        <taxon>Nitrobacteraceae</taxon>
        <taxon>Rhodopseudomonas</taxon>
    </lineage>
</organism>
<dbReference type="BioCyc" id="RPAL652103:RPDX1_RS16155-MONOMER"/>
<dbReference type="HOGENOM" id="CLU_042657_0_0_5"/>
<evidence type="ECO:0000256" key="2">
    <source>
        <dbReference type="ARBA" id="ARBA00010265"/>
    </source>
</evidence>
<gene>
    <name evidence="7" type="ordered locus">Rpdx1_3274</name>
</gene>
<dbReference type="OrthoDB" id="9807354at2"/>
<evidence type="ECO:0000256" key="3">
    <source>
        <dbReference type="ARBA" id="ARBA00022692"/>
    </source>
</evidence>
<dbReference type="eggNOG" id="COG2948">
    <property type="taxonomic scope" value="Bacteria"/>
</dbReference>
<feature type="transmembrane region" description="Helical" evidence="6">
    <location>
        <begin position="33"/>
        <end position="53"/>
    </location>
</feature>
<dbReference type="EMBL" id="CP002418">
    <property type="protein sequence ID" value="ADU44848.1"/>
    <property type="molecule type" value="Genomic_DNA"/>
</dbReference>
<keyword evidence="5 6" id="KW-0472">Membrane</keyword>
<comment type="subcellular location">
    <subcellularLocation>
        <location evidence="1">Membrane</location>
        <topology evidence="1">Single-pass membrane protein</topology>
    </subcellularLocation>
</comment>